<name>A0A7C9VH56_9BRAD</name>
<feature type="compositionally biased region" description="Basic and acidic residues" evidence="1">
    <location>
        <begin position="62"/>
        <end position="84"/>
    </location>
</feature>
<organism evidence="2 3">
    <name type="scientific">Candidatus Afipia apatlaquensis</name>
    <dbReference type="NCBI Taxonomy" id="2712852"/>
    <lineage>
        <taxon>Bacteria</taxon>
        <taxon>Pseudomonadati</taxon>
        <taxon>Pseudomonadota</taxon>
        <taxon>Alphaproteobacteria</taxon>
        <taxon>Hyphomicrobiales</taxon>
        <taxon>Nitrobacteraceae</taxon>
        <taxon>Afipia</taxon>
    </lineage>
</organism>
<dbReference type="EMBL" id="JAAMRR010000557">
    <property type="protein sequence ID" value="NGX95669.1"/>
    <property type="molecule type" value="Genomic_DNA"/>
</dbReference>
<sequence length="84" mass="9522">MVKVVYEIVEHDGGWAYKFNNVFSETFPTHEAARAAATRAAAEQRVPGRTEVIQFEDGQGNWREETVRGTDRPVTEVVDNKKAR</sequence>
<evidence type="ECO:0000313" key="2">
    <source>
        <dbReference type="EMBL" id="NGX95669.1"/>
    </source>
</evidence>
<protein>
    <submittedName>
        <fullName evidence="2">DUF2188 domain-containing protein</fullName>
    </submittedName>
</protein>
<gene>
    <name evidence="2" type="ORF">G4V63_10695</name>
</gene>
<dbReference type="InterPro" id="IPR018691">
    <property type="entry name" value="DUF2188"/>
</dbReference>
<dbReference type="Pfam" id="PF09954">
    <property type="entry name" value="DUF2188"/>
    <property type="match status" value="1"/>
</dbReference>
<dbReference type="AlphaFoldDB" id="A0A7C9VH56"/>
<proteinExistence type="predicted"/>
<feature type="region of interest" description="Disordered" evidence="1">
    <location>
        <begin position="56"/>
        <end position="84"/>
    </location>
</feature>
<dbReference type="Proteomes" id="UP000480266">
    <property type="component" value="Unassembled WGS sequence"/>
</dbReference>
<keyword evidence="3" id="KW-1185">Reference proteome</keyword>
<evidence type="ECO:0000256" key="1">
    <source>
        <dbReference type="SAM" id="MobiDB-lite"/>
    </source>
</evidence>
<accession>A0A7C9VH56</accession>
<comment type="caution">
    <text evidence="2">The sequence shown here is derived from an EMBL/GenBank/DDBJ whole genome shotgun (WGS) entry which is preliminary data.</text>
</comment>
<reference evidence="2" key="1">
    <citation type="submission" date="2020-02" db="EMBL/GenBank/DDBJ databases">
        <title>Draft genome sequence of Candidatus Afipia apatlaquensis IBT-C3, a potential strain for decolorization of textile dyes.</title>
        <authorList>
            <person name="Sanchez-Reyes A."/>
            <person name="Breton-Deval L."/>
            <person name="Mangelson H."/>
            <person name="Sanchez-Flores A."/>
        </authorList>
    </citation>
    <scope>NUCLEOTIDE SEQUENCE [LARGE SCALE GENOMIC DNA]</scope>
    <source>
        <strain evidence="2">IBT-C3</strain>
    </source>
</reference>
<evidence type="ECO:0000313" key="3">
    <source>
        <dbReference type="Proteomes" id="UP000480266"/>
    </source>
</evidence>